<dbReference type="HOGENOM" id="CLU_131518_0_1_5"/>
<evidence type="ECO:0000313" key="1">
    <source>
        <dbReference type="EMBL" id="CBI78453.1"/>
    </source>
</evidence>
<accession>E6YNL5</accession>
<dbReference type="AlphaFoldDB" id="E6YNL5"/>
<dbReference type="RefSeq" id="WP_051668856.1">
    <property type="nucleotide sequence ID" value="NZ_KL407337.1"/>
</dbReference>
<dbReference type="EMBL" id="FN645467">
    <property type="protein sequence ID" value="CBI78453.1"/>
    <property type="molecule type" value="Genomic_DNA"/>
</dbReference>
<dbReference type="OrthoDB" id="3267837at2"/>
<dbReference type="Proteomes" id="UP000027336">
    <property type="component" value="Unassembled WGS sequence"/>
</dbReference>
<keyword evidence="3" id="KW-1185">Reference proteome</keyword>
<gene>
    <name evidence="1" type="ORF">BARRO_130097</name>
    <name evidence="2" type="ORF">O99_00801</name>
</gene>
<name>E6YNL5_9HYPH</name>
<reference evidence="1" key="1">
    <citation type="journal article" date="2011" name="PLoS Genet.">
        <title>Parallel evolution of a type IV secretion system in radiating lineages of the host-restricted bacterial pathogen Bartonella.</title>
        <authorList>
            <person name="Engel P."/>
            <person name="Salzburger W."/>
            <person name="Liesch M."/>
            <person name="Chang C.C."/>
            <person name="Maruyama S."/>
            <person name="Lanz C."/>
            <person name="Calteau A."/>
            <person name="Lajus A."/>
            <person name="Medigue C."/>
            <person name="Schuster S.C."/>
            <person name="Dehio C."/>
        </authorList>
    </citation>
    <scope>NUCLEOTIDE SEQUENCE</scope>
    <source>
        <strain evidence="1">ATCC BAA-1498</strain>
    </source>
</reference>
<dbReference type="PATRIC" id="fig|685782.3.peg.823"/>
<organism evidence="1">
    <name type="scientific">Bartonella rochalimae ATCC BAA-1498</name>
    <dbReference type="NCBI Taxonomy" id="685782"/>
    <lineage>
        <taxon>Bacteria</taxon>
        <taxon>Pseudomonadati</taxon>
        <taxon>Pseudomonadota</taxon>
        <taxon>Alphaproteobacteria</taxon>
        <taxon>Hyphomicrobiales</taxon>
        <taxon>Bartonellaceae</taxon>
        <taxon>Bartonella</taxon>
    </lineage>
</organism>
<proteinExistence type="predicted"/>
<evidence type="ECO:0000313" key="2">
    <source>
        <dbReference type="EMBL" id="KEC54903.1"/>
    </source>
</evidence>
<protein>
    <submittedName>
        <fullName evidence="1">Chorismate mutase</fullName>
    </submittedName>
</protein>
<evidence type="ECO:0000313" key="3">
    <source>
        <dbReference type="Proteomes" id="UP000027336"/>
    </source>
</evidence>
<dbReference type="eggNOG" id="COG1605">
    <property type="taxonomic scope" value="Bacteria"/>
</dbReference>
<dbReference type="EMBL" id="AHPK01000014">
    <property type="protein sequence ID" value="KEC54903.1"/>
    <property type="molecule type" value="Genomic_DNA"/>
</dbReference>
<reference evidence="2 3" key="2">
    <citation type="submission" date="2012-04" db="EMBL/GenBank/DDBJ databases">
        <title>The Genome Sequence of Bartonella rochalimae BMGH.</title>
        <authorList>
            <consortium name="The Broad Institute Genome Sequencing Platform"/>
            <consortium name="The Broad Institute Genome Sequencing Center for Infectious Disease"/>
            <person name="Feldgarden M."/>
            <person name="Kirby J."/>
            <person name="Kosoy M."/>
            <person name="Birtles R."/>
            <person name="Probert W.S."/>
            <person name="Chiaraviglio L."/>
            <person name="Walker B."/>
            <person name="Young S.K."/>
            <person name="Zeng Q."/>
            <person name="Gargeya S."/>
            <person name="Fitzgerald M."/>
            <person name="Haas B."/>
            <person name="Abouelleil A."/>
            <person name="Alvarado L."/>
            <person name="Arachchi H.M."/>
            <person name="Berlin A.M."/>
            <person name="Chapman S.B."/>
            <person name="Goldberg J."/>
            <person name="Griggs A."/>
            <person name="Gujja S."/>
            <person name="Hansen M."/>
            <person name="Howarth C."/>
            <person name="Imamovic A."/>
            <person name="Larimer J."/>
            <person name="McCowen C."/>
            <person name="Montmayeur A."/>
            <person name="Murphy C."/>
            <person name="Neiman D."/>
            <person name="Pearson M."/>
            <person name="Priest M."/>
            <person name="Roberts A."/>
            <person name="Saif S."/>
            <person name="Shea T."/>
            <person name="Sisk P."/>
            <person name="Sykes S."/>
            <person name="Wortman J."/>
            <person name="Nusbaum C."/>
            <person name="Birren B."/>
        </authorList>
    </citation>
    <scope>NUCLEOTIDE SEQUENCE [LARGE SCALE GENOMIC DNA]</scope>
    <source>
        <strain evidence="2 3">ATCC BAA-1498</strain>
    </source>
</reference>
<sequence>MQGKAPNDLGHLGTSFDHFNAALGHFLAKRFYCMQGTEGDKVRHGLLEVDCAYEQCQVVHLQRLTRDSYLNPNLAKKFTGHYSRSD</sequence>